<protein>
    <recommendedName>
        <fullName evidence="5">Transmembrane protein</fullName>
    </recommendedName>
</protein>
<organism evidence="3 4">
    <name type="scientific">Arabidopsis thaliana x Arabidopsis arenosa</name>
    <dbReference type="NCBI Taxonomy" id="1240361"/>
    <lineage>
        <taxon>Eukaryota</taxon>
        <taxon>Viridiplantae</taxon>
        <taxon>Streptophyta</taxon>
        <taxon>Embryophyta</taxon>
        <taxon>Tracheophyta</taxon>
        <taxon>Spermatophyta</taxon>
        <taxon>Magnoliopsida</taxon>
        <taxon>eudicotyledons</taxon>
        <taxon>Gunneridae</taxon>
        <taxon>Pentapetalae</taxon>
        <taxon>rosids</taxon>
        <taxon>malvids</taxon>
        <taxon>Brassicales</taxon>
        <taxon>Brassicaceae</taxon>
        <taxon>Camelineae</taxon>
        <taxon>Arabidopsis</taxon>
    </lineage>
</organism>
<sequence>MSSSVVSSMFLFLLLLLVFPHIDNVLGARMELRELGGSRSIRAPTRLPPRRPTIPQLPPYRRPTRCPFCKPPPPPKAFPRNTPSH</sequence>
<evidence type="ECO:0000256" key="2">
    <source>
        <dbReference type="SAM" id="SignalP"/>
    </source>
</evidence>
<evidence type="ECO:0000313" key="3">
    <source>
        <dbReference type="EMBL" id="KAG7593584.1"/>
    </source>
</evidence>
<feature type="compositionally biased region" description="Pro residues" evidence="1">
    <location>
        <begin position="46"/>
        <end position="61"/>
    </location>
</feature>
<evidence type="ECO:0000256" key="1">
    <source>
        <dbReference type="SAM" id="MobiDB-lite"/>
    </source>
</evidence>
<feature type="chain" id="PRO_5035749880" description="Transmembrane protein" evidence="2">
    <location>
        <begin position="28"/>
        <end position="85"/>
    </location>
</feature>
<comment type="caution">
    <text evidence="3">The sequence shown here is derived from an EMBL/GenBank/DDBJ whole genome shotgun (WGS) entry which is preliminary data.</text>
</comment>
<keyword evidence="4" id="KW-1185">Reference proteome</keyword>
<evidence type="ECO:0008006" key="5">
    <source>
        <dbReference type="Google" id="ProtNLM"/>
    </source>
</evidence>
<proteinExistence type="predicted"/>
<dbReference type="AlphaFoldDB" id="A0A8T2C913"/>
<feature type="signal peptide" evidence="2">
    <location>
        <begin position="1"/>
        <end position="27"/>
    </location>
</feature>
<dbReference type="Proteomes" id="UP000694240">
    <property type="component" value="Chromosome 6"/>
</dbReference>
<name>A0A8T2C913_9BRAS</name>
<accession>A0A8T2C913</accession>
<dbReference type="EMBL" id="JAEFBK010000006">
    <property type="protein sequence ID" value="KAG7593584.1"/>
    <property type="molecule type" value="Genomic_DNA"/>
</dbReference>
<evidence type="ECO:0000313" key="4">
    <source>
        <dbReference type="Proteomes" id="UP000694240"/>
    </source>
</evidence>
<reference evidence="3 4" key="1">
    <citation type="submission" date="2020-12" db="EMBL/GenBank/DDBJ databases">
        <title>Concerted genomic and epigenomic changes stabilize Arabidopsis allopolyploids.</title>
        <authorList>
            <person name="Chen Z."/>
        </authorList>
    </citation>
    <scope>NUCLEOTIDE SEQUENCE [LARGE SCALE GENOMIC DNA]</scope>
    <source>
        <strain evidence="3">Allo738</strain>
        <tissue evidence="3">Leaf</tissue>
    </source>
</reference>
<feature type="region of interest" description="Disordered" evidence="1">
    <location>
        <begin position="41"/>
        <end position="85"/>
    </location>
</feature>
<keyword evidence="2" id="KW-0732">Signal</keyword>
<gene>
    <name evidence="3" type="ORF">ISN45_Aa01g023750</name>
</gene>